<comment type="caution">
    <text evidence="11">The sequence shown here is derived from an EMBL/GenBank/DDBJ whole genome shotgun (WGS) entry which is preliminary data.</text>
</comment>
<evidence type="ECO:0000256" key="5">
    <source>
        <dbReference type="ARBA" id="ARBA00022833"/>
    </source>
</evidence>
<dbReference type="SMART" id="SM00336">
    <property type="entry name" value="BBOX"/>
    <property type="match status" value="2"/>
</dbReference>
<evidence type="ECO:0000256" key="2">
    <source>
        <dbReference type="ARBA" id="ARBA00022723"/>
    </source>
</evidence>
<keyword evidence="2" id="KW-0479">Metal-binding</keyword>
<comment type="subcellular location">
    <subcellularLocation>
        <location evidence="1">Nucleus</location>
    </subcellularLocation>
</comment>
<accession>A0AA39D943</accession>
<feature type="domain" description="B box-type" evidence="10">
    <location>
        <begin position="57"/>
        <end position="104"/>
    </location>
</feature>
<dbReference type="PANTHER" id="PTHR31832:SF63">
    <property type="entry name" value="B-BOX ZINC FINGER PROTEIN 23"/>
    <property type="match status" value="1"/>
</dbReference>
<dbReference type="Proteomes" id="UP001168098">
    <property type="component" value="Unassembled WGS sequence"/>
</dbReference>
<dbReference type="FunFam" id="3.30.160.60:FF:000589">
    <property type="entry name" value="B-box zinc finger protein 22"/>
    <property type="match status" value="1"/>
</dbReference>
<keyword evidence="6" id="KW-0805">Transcription regulation</keyword>
<name>A0AA39D943_VITRO</name>
<evidence type="ECO:0000256" key="9">
    <source>
        <dbReference type="PROSITE-ProRule" id="PRU00024"/>
    </source>
</evidence>
<dbReference type="Gene3D" id="3.30.160.60">
    <property type="entry name" value="Classic Zinc Finger"/>
    <property type="match status" value="1"/>
</dbReference>
<keyword evidence="5" id="KW-0862">Zinc</keyword>
<evidence type="ECO:0000313" key="11">
    <source>
        <dbReference type="EMBL" id="KAJ9676448.1"/>
    </source>
</evidence>
<dbReference type="PANTHER" id="PTHR31832">
    <property type="entry name" value="B-BOX ZINC FINGER PROTEIN 22"/>
    <property type="match status" value="1"/>
</dbReference>
<dbReference type="CDD" id="cd19821">
    <property type="entry name" value="Bbox1_BBX-like"/>
    <property type="match status" value="2"/>
</dbReference>
<evidence type="ECO:0000259" key="10">
    <source>
        <dbReference type="PROSITE" id="PS50119"/>
    </source>
</evidence>
<keyword evidence="4 9" id="KW-0863">Zinc-finger</keyword>
<dbReference type="GO" id="GO:0006355">
    <property type="term" value="P:regulation of DNA-templated transcription"/>
    <property type="evidence" value="ECO:0007669"/>
    <property type="project" value="TreeGrafter"/>
</dbReference>
<sequence>MKILCDICGNVEAEVLCSADEAVLCWGCDERVHTANKLSQKHQRVPLLKHPPSTSPSQLPPCDICQEKSGYFFCLEDRALLCKNCDVSTHSTNSYVSSHRRFVISGIKVALQSVTNNYRTGCNSRTYPLDMPNSNNSSVNFPMDREKKPEMTTEVASTSSDMVAMFSGEIHLATGPEWTLDEILESNDFDYYEFSDMEQSRISSQ</sequence>
<dbReference type="GO" id="GO:0005634">
    <property type="term" value="C:nucleus"/>
    <property type="evidence" value="ECO:0007669"/>
    <property type="project" value="UniProtKB-SubCell"/>
</dbReference>
<gene>
    <name evidence="11" type="ORF">PVL29_025129</name>
</gene>
<evidence type="ECO:0000256" key="6">
    <source>
        <dbReference type="ARBA" id="ARBA00023015"/>
    </source>
</evidence>
<dbReference type="GO" id="GO:0009640">
    <property type="term" value="P:photomorphogenesis"/>
    <property type="evidence" value="ECO:0007669"/>
    <property type="project" value="TreeGrafter"/>
</dbReference>
<keyword evidence="8" id="KW-0539">Nucleus</keyword>
<dbReference type="AlphaFoldDB" id="A0AA39D943"/>
<keyword evidence="12" id="KW-1185">Reference proteome</keyword>
<evidence type="ECO:0000256" key="4">
    <source>
        <dbReference type="ARBA" id="ARBA00022771"/>
    </source>
</evidence>
<organism evidence="11 12">
    <name type="scientific">Vitis rotundifolia</name>
    <name type="common">Muscadine grape</name>
    <dbReference type="NCBI Taxonomy" id="103349"/>
    <lineage>
        <taxon>Eukaryota</taxon>
        <taxon>Viridiplantae</taxon>
        <taxon>Streptophyta</taxon>
        <taxon>Embryophyta</taxon>
        <taxon>Tracheophyta</taxon>
        <taxon>Spermatophyta</taxon>
        <taxon>Magnoliopsida</taxon>
        <taxon>eudicotyledons</taxon>
        <taxon>Gunneridae</taxon>
        <taxon>Pentapetalae</taxon>
        <taxon>rosids</taxon>
        <taxon>Vitales</taxon>
        <taxon>Vitaceae</taxon>
        <taxon>Viteae</taxon>
        <taxon>Vitis</taxon>
    </lineage>
</organism>
<evidence type="ECO:0000313" key="12">
    <source>
        <dbReference type="Proteomes" id="UP001168098"/>
    </source>
</evidence>
<feature type="domain" description="B box-type" evidence="10">
    <location>
        <begin position="1"/>
        <end position="47"/>
    </location>
</feature>
<evidence type="ECO:0000256" key="3">
    <source>
        <dbReference type="ARBA" id="ARBA00022737"/>
    </source>
</evidence>
<protein>
    <recommendedName>
        <fullName evidence="10">B box-type domain-containing protein</fullName>
    </recommendedName>
</protein>
<evidence type="ECO:0000256" key="7">
    <source>
        <dbReference type="ARBA" id="ARBA00023163"/>
    </source>
</evidence>
<dbReference type="InterPro" id="IPR049808">
    <property type="entry name" value="CONSTANS-like_Bbox1"/>
</dbReference>
<keyword evidence="3" id="KW-0677">Repeat</keyword>
<keyword evidence="7" id="KW-0804">Transcription</keyword>
<dbReference type="PROSITE" id="PS50119">
    <property type="entry name" value="ZF_BBOX"/>
    <property type="match status" value="2"/>
</dbReference>
<evidence type="ECO:0000256" key="8">
    <source>
        <dbReference type="ARBA" id="ARBA00023242"/>
    </source>
</evidence>
<proteinExistence type="predicted"/>
<dbReference type="EMBL" id="JARBHA010000018">
    <property type="protein sequence ID" value="KAJ9676448.1"/>
    <property type="molecule type" value="Genomic_DNA"/>
</dbReference>
<dbReference type="SUPFAM" id="SSF57845">
    <property type="entry name" value="B-box zinc-binding domain"/>
    <property type="match status" value="1"/>
</dbReference>
<dbReference type="GO" id="GO:0008270">
    <property type="term" value="F:zinc ion binding"/>
    <property type="evidence" value="ECO:0007669"/>
    <property type="project" value="UniProtKB-KW"/>
</dbReference>
<evidence type="ECO:0000256" key="1">
    <source>
        <dbReference type="ARBA" id="ARBA00004123"/>
    </source>
</evidence>
<reference evidence="11 12" key="1">
    <citation type="journal article" date="2023" name="BMC Biotechnol.">
        <title>Vitis rotundifolia cv Carlos genome sequencing.</title>
        <authorList>
            <person name="Huff M."/>
            <person name="Hulse-Kemp A."/>
            <person name="Scheffler B."/>
            <person name="Youngblood R."/>
            <person name="Simpson S."/>
            <person name="Babiker E."/>
            <person name="Staton M."/>
        </authorList>
    </citation>
    <scope>NUCLEOTIDE SEQUENCE [LARGE SCALE GENOMIC DNA]</scope>
    <source>
        <tissue evidence="11">Leaf</tissue>
    </source>
</reference>
<dbReference type="InterPro" id="IPR000315">
    <property type="entry name" value="Znf_B-box"/>
</dbReference>
<dbReference type="InterPro" id="IPR051979">
    <property type="entry name" value="B-box_zinc_finger"/>
</dbReference>
<dbReference type="Pfam" id="PF00643">
    <property type="entry name" value="zf-B_box"/>
    <property type="match status" value="2"/>
</dbReference>